<sequence length="443" mass="50694">MTDQLLYRPPCNILPGDAECKERMGQFYDAHTLNAAHNCESWYEFIHNVEDVKLRIASLDASICYVNSITGNLWTKVVDVRRYLSDMKQDGMKSISDDVVTKVGLNGSRTEGCDTDSGPPTTEQHGLHIGEGHIKQGYSLKRGYTHYEYATPCIQRKNSVAQKSRMGHFDLHHDASTFSSMTKGACKGKQLNFPTMRELSKKDMSMLSGLFSEKQLDEDTSSCQMRGLSSSPREIRCLSPSIPLSFKVINIVTAYLSESEPKCWYLPTFFGYGPSKVQGWVGSTINKCRLQRFHRRLQYCSKIFIPLHDHLSDHWYLLVVNLDERNFELLDSFPDRRLHNQLNPIHEDNVESEIYVIRHMQYHGQKWYTQFDPLIHQNLVALDIVKHPKNHVTNPIQAPASNLIAPVRHSARNTVNSNAMQLISGMSINGRKCHSHRLRRSRA</sequence>
<feature type="domain" description="Ubiquitin-like protease family profile" evidence="5">
    <location>
        <begin position="228"/>
        <end position="363"/>
    </location>
</feature>
<dbReference type="GO" id="GO:0008234">
    <property type="term" value="F:cysteine-type peptidase activity"/>
    <property type="evidence" value="ECO:0007669"/>
    <property type="project" value="InterPro"/>
</dbReference>
<dbReference type="InterPro" id="IPR038765">
    <property type="entry name" value="Papain-like_cys_pep_sf"/>
</dbReference>
<evidence type="ECO:0000313" key="7">
    <source>
        <dbReference type="Proteomes" id="UP001457282"/>
    </source>
</evidence>
<dbReference type="EMBL" id="JBEDUW010000003">
    <property type="protein sequence ID" value="KAK9939305.1"/>
    <property type="molecule type" value="Genomic_DNA"/>
</dbReference>
<organism evidence="6 7">
    <name type="scientific">Rubus argutus</name>
    <name type="common">Southern blackberry</name>
    <dbReference type="NCBI Taxonomy" id="59490"/>
    <lineage>
        <taxon>Eukaryota</taxon>
        <taxon>Viridiplantae</taxon>
        <taxon>Streptophyta</taxon>
        <taxon>Embryophyta</taxon>
        <taxon>Tracheophyta</taxon>
        <taxon>Spermatophyta</taxon>
        <taxon>Magnoliopsida</taxon>
        <taxon>eudicotyledons</taxon>
        <taxon>Gunneridae</taxon>
        <taxon>Pentapetalae</taxon>
        <taxon>rosids</taxon>
        <taxon>fabids</taxon>
        <taxon>Rosales</taxon>
        <taxon>Rosaceae</taxon>
        <taxon>Rosoideae</taxon>
        <taxon>Rosoideae incertae sedis</taxon>
        <taxon>Rubus</taxon>
    </lineage>
</organism>
<dbReference type="Pfam" id="PF02902">
    <property type="entry name" value="Peptidase_C48"/>
    <property type="match status" value="1"/>
</dbReference>
<comment type="caution">
    <text evidence="6">The sequence shown here is derived from an EMBL/GenBank/DDBJ whole genome shotgun (WGS) entry which is preliminary data.</text>
</comment>
<accession>A0AAW1XRC0</accession>
<keyword evidence="7" id="KW-1185">Reference proteome</keyword>
<name>A0AAW1XRC0_RUBAR</name>
<evidence type="ECO:0000259" key="5">
    <source>
        <dbReference type="PROSITE" id="PS50600"/>
    </source>
</evidence>
<dbReference type="AlphaFoldDB" id="A0AAW1XRC0"/>
<comment type="similarity">
    <text evidence="1">Belongs to the peptidase C48 family.</text>
</comment>
<dbReference type="InterPro" id="IPR003653">
    <property type="entry name" value="Peptidase_C48_C"/>
</dbReference>
<evidence type="ECO:0000256" key="1">
    <source>
        <dbReference type="ARBA" id="ARBA00005234"/>
    </source>
</evidence>
<evidence type="ECO:0000256" key="2">
    <source>
        <dbReference type="ARBA" id="ARBA00022670"/>
    </source>
</evidence>
<dbReference type="Gene3D" id="3.40.395.10">
    <property type="entry name" value="Adenoviral Proteinase, Chain A"/>
    <property type="match status" value="1"/>
</dbReference>
<reference evidence="6 7" key="1">
    <citation type="journal article" date="2023" name="G3 (Bethesda)">
        <title>A chromosome-length genome assembly and annotation of blackberry (Rubus argutus, cv. 'Hillquist').</title>
        <authorList>
            <person name="Bruna T."/>
            <person name="Aryal R."/>
            <person name="Dudchenko O."/>
            <person name="Sargent D.J."/>
            <person name="Mead D."/>
            <person name="Buti M."/>
            <person name="Cavallini A."/>
            <person name="Hytonen T."/>
            <person name="Andres J."/>
            <person name="Pham M."/>
            <person name="Weisz D."/>
            <person name="Mascagni F."/>
            <person name="Usai G."/>
            <person name="Natali L."/>
            <person name="Bassil N."/>
            <person name="Fernandez G.E."/>
            <person name="Lomsadze A."/>
            <person name="Armour M."/>
            <person name="Olukolu B."/>
            <person name="Poorten T."/>
            <person name="Britton C."/>
            <person name="Davik J."/>
            <person name="Ashrafi H."/>
            <person name="Aiden E.L."/>
            <person name="Borodovsky M."/>
            <person name="Worthington M."/>
        </authorList>
    </citation>
    <scope>NUCLEOTIDE SEQUENCE [LARGE SCALE GENOMIC DNA]</scope>
    <source>
        <strain evidence="6">PI 553951</strain>
    </source>
</reference>
<dbReference type="Proteomes" id="UP001457282">
    <property type="component" value="Unassembled WGS sequence"/>
</dbReference>
<dbReference type="SUPFAM" id="SSF54001">
    <property type="entry name" value="Cysteine proteinases"/>
    <property type="match status" value="1"/>
</dbReference>
<dbReference type="PROSITE" id="PS50600">
    <property type="entry name" value="ULP_PROTEASE"/>
    <property type="match status" value="1"/>
</dbReference>
<evidence type="ECO:0000313" key="6">
    <source>
        <dbReference type="EMBL" id="KAK9939305.1"/>
    </source>
</evidence>
<keyword evidence="2" id="KW-0645">Protease</keyword>
<proteinExistence type="inferred from homology"/>
<dbReference type="GO" id="GO:0006508">
    <property type="term" value="P:proteolysis"/>
    <property type="evidence" value="ECO:0007669"/>
    <property type="project" value="UniProtKB-KW"/>
</dbReference>
<evidence type="ECO:0000256" key="4">
    <source>
        <dbReference type="SAM" id="MobiDB-lite"/>
    </source>
</evidence>
<feature type="region of interest" description="Disordered" evidence="4">
    <location>
        <begin position="108"/>
        <end position="127"/>
    </location>
</feature>
<evidence type="ECO:0000256" key="3">
    <source>
        <dbReference type="ARBA" id="ARBA00022801"/>
    </source>
</evidence>
<protein>
    <recommendedName>
        <fullName evidence="5">Ubiquitin-like protease family profile domain-containing protein</fullName>
    </recommendedName>
</protein>
<keyword evidence="3" id="KW-0378">Hydrolase</keyword>
<gene>
    <name evidence="6" type="ORF">M0R45_016004</name>
</gene>